<accession>A0A7W9E7A9</accession>
<evidence type="ECO:0000313" key="2">
    <source>
        <dbReference type="EMBL" id="MBB5661162.1"/>
    </source>
</evidence>
<name>A0A7W9E7A9_9CAUL</name>
<dbReference type="Gene3D" id="3.40.50.10610">
    <property type="entry name" value="ABC-type transport auxiliary lipoprotein component"/>
    <property type="match status" value="1"/>
</dbReference>
<feature type="domain" description="ABC-type transport auxiliary lipoprotein component" evidence="1">
    <location>
        <begin position="56"/>
        <end position="203"/>
    </location>
</feature>
<proteinExistence type="predicted"/>
<dbReference type="Proteomes" id="UP000548978">
    <property type="component" value="Unassembled WGS sequence"/>
</dbReference>
<dbReference type="SUPFAM" id="SSF159594">
    <property type="entry name" value="XCC0632-like"/>
    <property type="match status" value="1"/>
</dbReference>
<dbReference type="Pfam" id="PF03886">
    <property type="entry name" value="ABC_trans_aux"/>
    <property type="match status" value="1"/>
</dbReference>
<gene>
    <name evidence="2" type="ORF">FHS65_001921</name>
</gene>
<reference evidence="2 3" key="1">
    <citation type="submission" date="2020-08" db="EMBL/GenBank/DDBJ databases">
        <title>Genomic Encyclopedia of Type Strains, Phase IV (KMG-IV): sequencing the most valuable type-strain genomes for metagenomic binning, comparative biology and taxonomic classification.</title>
        <authorList>
            <person name="Goeker M."/>
        </authorList>
    </citation>
    <scope>NUCLEOTIDE SEQUENCE [LARGE SCALE GENOMIC DNA]</scope>
    <source>
        <strain evidence="2 3">DSM 24448</strain>
    </source>
</reference>
<organism evidence="2 3">
    <name type="scientific">Brevundimonas halotolerans</name>
    <dbReference type="NCBI Taxonomy" id="69670"/>
    <lineage>
        <taxon>Bacteria</taxon>
        <taxon>Pseudomonadati</taxon>
        <taxon>Pseudomonadota</taxon>
        <taxon>Alphaproteobacteria</taxon>
        <taxon>Caulobacterales</taxon>
        <taxon>Caulobacteraceae</taxon>
        <taxon>Brevundimonas</taxon>
    </lineage>
</organism>
<dbReference type="InterPro" id="IPR005586">
    <property type="entry name" value="ABC_trans_aux"/>
</dbReference>
<dbReference type="EMBL" id="JACIJB010000008">
    <property type="protein sequence ID" value="MBB5661162.1"/>
    <property type="molecule type" value="Genomic_DNA"/>
</dbReference>
<keyword evidence="3" id="KW-1185">Reference proteome</keyword>
<sequence>MIPASMSSLRRGLTGLGASVAVALAMGGCALLSTPDPVQLYRFGPLDGGYVGERSMATVQVSLRRIEFPEAVSGQRILAVTGNEAAYVAGARWVSDAEDLYAQSLEMAFSSDRSGVRLIGGRELTRADAGLDVDITTFETRYAAPGAVPTVVISARARLLAMPERTVVSEQIFSVSEPARDNRLGAIVSAYDAATGDLNRQIVAWVEANAARAASAD</sequence>
<dbReference type="AlphaFoldDB" id="A0A7W9E7A9"/>
<protein>
    <submittedName>
        <fullName evidence="2">Cholesterol transport system auxiliary component</fullName>
    </submittedName>
</protein>
<evidence type="ECO:0000313" key="3">
    <source>
        <dbReference type="Proteomes" id="UP000548978"/>
    </source>
</evidence>
<dbReference type="RefSeq" id="WP_241153263.1">
    <property type="nucleotide sequence ID" value="NZ_JACIJB010000008.1"/>
</dbReference>
<comment type="caution">
    <text evidence="2">The sequence shown here is derived from an EMBL/GenBank/DDBJ whole genome shotgun (WGS) entry which is preliminary data.</text>
</comment>
<evidence type="ECO:0000259" key="1">
    <source>
        <dbReference type="Pfam" id="PF03886"/>
    </source>
</evidence>